<evidence type="ECO:0000256" key="5">
    <source>
        <dbReference type="ARBA" id="ARBA00022845"/>
    </source>
</evidence>
<dbReference type="InterPro" id="IPR055063">
    <property type="entry name" value="Rib_mS39_PPR"/>
</dbReference>
<protein>
    <recommendedName>
        <fullName evidence="11">Small ribosomal subunit protein mS39</fullName>
    </recommendedName>
</protein>
<keyword evidence="8" id="KW-0689">Ribosomal protein</keyword>
<comment type="subcellular location">
    <subcellularLocation>
        <location evidence="1">Mitochondrion</location>
    </subcellularLocation>
</comment>
<evidence type="ECO:0000256" key="1">
    <source>
        <dbReference type="ARBA" id="ARBA00004173"/>
    </source>
</evidence>
<dbReference type="GO" id="GO:0005840">
    <property type="term" value="C:ribosome"/>
    <property type="evidence" value="ECO:0007669"/>
    <property type="project" value="UniProtKB-KW"/>
</dbReference>
<evidence type="ECO:0000256" key="11">
    <source>
        <dbReference type="ARBA" id="ARBA00035134"/>
    </source>
</evidence>
<dbReference type="Gene3D" id="1.25.40.10">
    <property type="entry name" value="Tetratricopeptide repeat domain"/>
    <property type="match status" value="2"/>
</dbReference>
<evidence type="ECO:0000256" key="10">
    <source>
        <dbReference type="ARBA" id="ARBA00023274"/>
    </source>
</evidence>
<dbReference type="InterPro" id="IPR011990">
    <property type="entry name" value="TPR-like_helical_dom_sf"/>
</dbReference>
<dbReference type="GO" id="GO:1990904">
    <property type="term" value="C:ribonucleoprotein complex"/>
    <property type="evidence" value="ECO:0007669"/>
    <property type="project" value="UniProtKB-KW"/>
</dbReference>
<dbReference type="GO" id="GO:0006417">
    <property type="term" value="P:regulation of translation"/>
    <property type="evidence" value="ECO:0007669"/>
    <property type="project" value="UniProtKB-KW"/>
</dbReference>
<proteinExistence type="inferred from homology"/>
<evidence type="ECO:0000256" key="2">
    <source>
        <dbReference type="ARBA" id="ARBA00008551"/>
    </source>
</evidence>
<dbReference type="AlphaFoldDB" id="A0A8C4GR04"/>
<dbReference type="GO" id="GO:0043024">
    <property type="term" value="F:ribosomal small subunit binding"/>
    <property type="evidence" value="ECO:0007669"/>
    <property type="project" value="InterPro"/>
</dbReference>
<evidence type="ECO:0000256" key="7">
    <source>
        <dbReference type="ARBA" id="ARBA00022946"/>
    </source>
</evidence>
<dbReference type="PANTHER" id="PTHR16276:SF1">
    <property type="entry name" value="SMALL RIBOSOMAL SUBUNIT PROTEIN MS39"/>
    <property type="match status" value="1"/>
</dbReference>
<dbReference type="Pfam" id="PF22330">
    <property type="entry name" value="Rib_mS39_PPR"/>
    <property type="match status" value="1"/>
</dbReference>
<evidence type="ECO:0000256" key="3">
    <source>
        <dbReference type="ARBA" id="ARBA00022730"/>
    </source>
</evidence>
<accession>A0A8C4GR04</accession>
<evidence type="ECO:0000256" key="12">
    <source>
        <dbReference type="SAM" id="MobiDB-lite"/>
    </source>
</evidence>
<evidence type="ECO:0000256" key="9">
    <source>
        <dbReference type="ARBA" id="ARBA00023128"/>
    </source>
</evidence>
<dbReference type="GO" id="GO:0005739">
    <property type="term" value="C:mitochondrion"/>
    <property type="evidence" value="ECO:0007669"/>
    <property type="project" value="UniProtKB-SubCell"/>
</dbReference>
<reference evidence="13" key="2">
    <citation type="submission" date="2025-09" db="UniProtKB">
        <authorList>
            <consortium name="Ensembl"/>
        </authorList>
    </citation>
    <scope>IDENTIFICATION</scope>
</reference>
<feature type="region of interest" description="Disordered" evidence="12">
    <location>
        <begin position="216"/>
        <end position="243"/>
    </location>
</feature>
<sequence>MVSPTQKPSVCNNMAASGWHVGHYIQRKSRFLLKNLDQLSAHRRFGWTSTLRQQAAEVNKESTETIVIPRKKTWSKVAVLEALALTVSRDPTAYPYKFHDDPYLYPRTSTEFRINTLAQDFGRAAAKYFINTHPKFFTKDFAEPHIPCLMPENLSLRFEEVSEEALKERISLRRVKAAVDMYDQLLQAGTAVSMETTHDLLDLICIYCDSDPVQEGETQPILDTEESREETKKNKTRSNRPTWSKENNAHRIFNLLPERDTRCYSALIRGMVMHGANEMALSMYTDMLNNRLNADVHIFNALILATPSVVRKEKIWVHITDLFEQMNQQKVQPNVMTFNNALKALKQSSPYARNEASYLLNEMKALGIAPSLSSYGHIQEIFYKTAHSGNSTDLLQQIVSELKNTSLICQDPDDVTFFANAMRTCLQCKDLTLAYEIYDLLEYGENWKVLGDSHLQVMYYARFFNLVCQMEDIDTVMKWYRKLIPSKFYPNSIGLMNLLQAVQIDNRLDLVPTIWKDICSMGHNRINLVEEVVSLMAREKHSPKVQESFAECALDIKKMFSGDTVKANLEWTSVCLSNIIILLLRANKTQQAWDMLKLFKSKNIVPITGLLDNFLSLCHSEGSPQRAVELVQLSAAFYLPATPKLAERALTLFDLTKEQRAILSELQSTEESSD</sequence>
<dbReference type="Proteomes" id="UP000694389">
    <property type="component" value="Unassembled WGS sequence"/>
</dbReference>
<dbReference type="InterPro" id="IPR002885">
    <property type="entry name" value="PPR_rpt"/>
</dbReference>
<evidence type="ECO:0000313" key="14">
    <source>
        <dbReference type="Proteomes" id="UP000694389"/>
    </source>
</evidence>
<keyword evidence="4" id="KW-0677">Repeat</keyword>
<keyword evidence="9" id="KW-0496">Mitochondrion</keyword>
<gene>
    <name evidence="13" type="primary">ptcd3</name>
</gene>
<dbReference type="InterPro" id="IPR037387">
    <property type="entry name" value="PTCD3"/>
</dbReference>
<evidence type="ECO:0000313" key="13">
    <source>
        <dbReference type="Ensembl" id="ENSDLAP00005025728.2"/>
    </source>
</evidence>
<evidence type="ECO:0000256" key="8">
    <source>
        <dbReference type="ARBA" id="ARBA00022980"/>
    </source>
</evidence>
<dbReference type="Ensembl" id="ENSDLAT00005027490.2">
    <property type="protein sequence ID" value="ENSDLAP00005025728.2"/>
    <property type="gene ID" value="ENSDLAG00005011664.2"/>
</dbReference>
<evidence type="ECO:0000256" key="6">
    <source>
        <dbReference type="ARBA" id="ARBA00022884"/>
    </source>
</evidence>
<dbReference type="GO" id="GO:0032543">
    <property type="term" value="P:mitochondrial translation"/>
    <property type="evidence" value="ECO:0007669"/>
    <property type="project" value="InterPro"/>
</dbReference>
<dbReference type="GO" id="GO:0019843">
    <property type="term" value="F:rRNA binding"/>
    <property type="evidence" value="ECO:0007669"/>
    <property type="project" value="UniProtKB-KW"/>
</dbReference>
<comment type="similarity">
    <text evidence="2">Belongs to the mitochondrion-specific ribosomal protein mS39 family.</text>
</comment>
<dbReference type="PANTHER" id="PTHR16276">
    <property type="entry name" value="PENTATRICOPEPTIDE REPEAT DOMAIN-CONTAINING PROTEIN 3"/>
    <property type="match status" value="1"/>
</dbReference>
<keyword evidence="6" id="KW-0694">RNA-binding</keyword>
<reference evidence="13" key="1">
    <citation type="submission" date="2025-08" db="UniProtKB">
        <authorList>
            <consortium name="Ensembl"/>
        </authorList>
    </citation>
    <scope>IDENTIFICATION</scope>
</reference>
<keyword evidence="7" id="KW-0809">Transit peptide</keyword>
<organism evidence="13 14">
    <name type="scientific">Dicentrarchus labrax</name>
    <name type="common">European seabass</name>
    <name type="synonym">Morone labrax</name>
    <dbReference type="NCBI Taxonomy" id="13489"/>
    <lineage>
        <taxon>Eukaryota</taxon>
        <taxon>Metazoa</taxon>
        <taxon>Chordata</taxon>
        <taxon>Craniata</taxon>
        <taxon>Vertebrata</taxon>
        <taxon>Euteleostomi</taxon>
        <taxon>Actinopterygii</taxon>
        <taxon>Neopterygii</taxon>
        <taxon>Teleostei</taxon>
        <taxon>Neoteleostei</taxon>
        <taxon>Acanthomorphata</taxon>
        <taxon>Eupercaria</taxon>
        <taxon>Moronidae</taxon>
        <taxon>Dicentrarchus</taxon>
    </lineage>
</organism>
<evidence type="ECO:0000256" key="4">
    <source>
        <dbReference type="ARBA" id="ARBA00022737"/>
    </source>
</evidence>
<keyword evidence="3" id="KW-0699">rRNA-binding</keyword>
<name>A0A8C4GR04_DICLA</name>
<dbReference type="GeneTree" id="ENSGT00390000016876"/>
<keyword evidence="5" id="KW-0810">Translation regulation</keyword>
<keyword evidence="14" id="KW-1185">Reference proteome</keyword>
<keyword evidence="10" id="KW-0687">Ribonucleoprotein</keyword>
<dbReference type="Pfam" id="PF13812">
    <property type="entry name" value="PPR_3"/>
    <property type="match status" value="1"/>
</dbReference>